<dbReference type="Proteomes" id="UP000009273">
    <property type="component" value="Segment"/>
</dbReference>
<evidence type="ECO:0000313" key="1">
    <source>
        <dbReference type="EMBL" id="AEO93381.1"/>
    </source>
</evidence>
<gene>
    <name evidence="1" type="primary">119</name>
    <name evidence="1" type="ORF">G_119</name>
</gene>
<dbReference type="EMBL" id="JN638751">
    <property type="protein sequence ID" value="AEO93381.1"/>
    <property type="molecule type" value="Genomic_DNA"/>
</dbReference>
<sequence length="78" mass="9107">MGIFEEISTFIKMVIKSPMRIVCKRKKDHDWYKRGGGFNIFGTKYPYICKKCGCRSNGTFDDLKKKGFKGKAKIYIKK</sequence>
<keyword evidence="2" id="KW-1185">Reference proteome</keyword>
<proteinExistence type="predicted"/>
<organism evidence="1 2">
    <name type="scientific">Bacillus phage G</name>
    <dbReference type="NCBI Taxonomy" id="2884420"/>
    <lineage>
        <taxon>Viruses</taxon>
        <taxon>Duplodnaviria</taxon>
        <taxon>Heunggongvirae</taxon>
        <taxon>Uroviricota</taxon>
        <taxon>Caudoviricetes</taxon>
        <taxon>Donellivirus</taxon>
        <taxon>Donellivirus gee</taxon>
    </lineage>
</organism>
<accession>G3MBI1</accession>
<dbReference type="KEGG" id="vg:18563337"/>
<dbReference type="RefSeq" id="YP_009015422.1">
    <property type="nucleotide sequence ID" value="NC_023719.1"/>
</dbReference>
<evidence type="ECO:0000313" key="2">
    <source>
        <dbReference type="Proteomes" id="UP000009273"/>
    </source>
</evidence>
<reference evidence="1 2" key="1">
    <citation type="submission" date="2011-09" db="EMBL/GenBank/DDBJ databases">
        <authorList>
            <person name="Pope W.H."/>
            <person name="Pedulla M.L."/>
            <person name="Ford M.E."/>
            <person name="Peebles C.L."/>
            <person name="Hatfull G.H."/>
            <person name="Hendrix R.W."/>
        </authorList>
    </citation>
    <scope>NUCLEOTIDE SEQUENCE [LARGE SCALE GENOMIC DNA]</scope>
    <source>
        <strain evidence="1">G</strain>
    </source>
</reference>
<name>G3MBI1_9CAUD</name>
<protein>
    <submittedName>
        <fullName evidence="1">Gp119</fullName>
    </submittedName>
</protein>
<dbReference type="GeneID" id="18563337"/>